<keyword evidence="1" id="KW-0449">Lipoprotein</keyword>
<reference evidence="1" key="1">
    <citation type="submission" date="2015-10" db="EMBL/GenBank/DDBJ databases">
        <title>Draft genome sequence of Salegentibacter mishustinae KCTC 12263.</title>
        <authorList>
            <person name="Lin W."/>
            <person name="Zheng Q."/>
        </authorList>
    </citation>
    <scope>NUCLEOTIDE SEQUENCE [LARGE SCALE GENOMIC DNA]</scope>
    <source>
        <strain evidence="1">KCTC 12263</strain>
    </source>
</reference>
<dbReference type="Proteomes" id="UP000051643">
    <property type="component" value="Unassembled WGS sequence"/>
</dbReference>
<dbReference type="AlphaFoldDB" id="A0A0Q9ZFY8"/>
<gene>
    <name evidence="1" type="ORF">APR42_07045</name>
</gene>
<dbReference type="EMBL" id="LKTP01000023">
    <property type="protein sequence ID" value="KRG28522.1"/>
    <property type="molecule type" value="Genomic_DNA"/>
</dbReference>
<dbReference type="PROSITE" id="PS51257">
    <property type="entry name" value="PROKAR_LIPOPROTEIN"/>
    <property type="match status" value="1"/>
</dbReference>
<accession>A0A0Q9ZFY8</accession>
<dbReference type="Pfam" id="PF25594">
    <property type="entry name" value="GldB_lipo"/>
    <property type="match status" value="1"/>
</dbReference>
<keyword evidence="2" id="KW-1185">Reference proteome</keyword>
<dbReference type="InterPro" id="IPR019853">
    <property type="entry name" value="GldB-like"/>
</dbReference>
<name>A0A0Q9ZFY8_9FLAO</name>
<dbReference type="NCBIfam" id="TIGR03514">
    <property type="entry name" value="GldB_lipo"/>
    <property type="match status" value="1"/>
</dbReference>
<dbReference type="OrthoDB" id="976022at2"/>
<comment type="caution">
    <text evidence="1">The sequence shown here is derived from an EMBL/GenBank/DDBJ whole genome shotgun (WGS) entry which is preliminary data.</text>
</comment>
<dbReference type="RefSeq" id="WP_057482193.1">
    <property type="nucleotide sequence ID" value="NZ_BMWR01000001.1"/>
</dbReference>
<dbReference type="STRING" id="270918.APR42_07045"/>
<evidence type="ECO:0000313" key="1">
    <source>
        <dbReference type="EMBL" id="KRG28522.1"/>
    </source>
</evidence>
<organism evidence="1 2">
    <name type="scientific">Salegentibacter mishustinae</name>
    <dbReference type="NCBI Taxonomy" id="270918"/>
    <lineage>
        <taxon>Bacteria</taxon>
        <taxon>Pseudomonadati</taxon>
        <taxon>Bacteroidota</taxon>
        <taxon>Flavobacteriia</taxon>
        <taxon>Flavobacteriales</taxon>
        <taxon>Flavobacteriaceae</taxon>
        <taxon>Salegentibacter</taxon>
    </lineage>
</organism>
<protein>
    <submittedName>
        <fullName evidence="1">Gliding motility lipoprotein GldB</fullName>
    </submittedName>
</protein>
<evidence type="ECO:0000313" key="2">
    <source>
        <dbReference type="Proteomes" id="UP000051643"/>
    </source>
</evidence>
<sequence length="319" mass="37870">MCKKIIFLFCIVAFVSCNKEAEIEKEIAEVPVEFEVVRFDRQFAEAKPEDIPELKQEYPFLFPQQFSDSVWIEKLNDTIQQEIDREVGKAFPSFENKKAELHSLFQHIKYYFPQFEAPKVFTVTSEVDYKNKVILQDDYLFISLDTYLGEDHHFYIGIQEFLKKNFKKEQILPDVANAYAEKYLDRPESRTFLAHMVYYGKLLYLKDRFIPEVPDAEKIGYTAEEFTWAQNNEAQIWRYFVENELFFDTDTELYSRFLYPAPFSKFYLQLDADSPAMLGQYIGWQIVRSYMDKTDASLEELIATDAETIFNKANFKPRK</sequence>
<proteinExistence type="predicted"/>